<reference evidence="5 6" key="1">
    <citation type="journal article" date="2004" name="Emerg. Infect. Dis.">
        <title>Amoebae-resisting bacteria isolated from human nasal swabs by amoebal coculture.</title>
        <authorList>
            <person name="Greub G."/>
            <person name="La Scola B."/>
            <person name="Raoult D."/>
        </authorList>
    </citation>
    <scope>NUCLEOTIDE SEQUENCE [LARGE SCALE GENOMIC DNA]</scope>
    <source>
        <strain evidence="5 6">CCUG 51329</strain>
    </source>
</reference>
<comment type="caution">
    <text evidence="5">The sequence shown here is derived from an EMBL/GenBank/DDBJ whole genome shotgun (WGS) entry which is preliminary data.</text>
</comment>
<dbReference type="CDD" id="cd19481">
    <property type="entry name" value="RecA-like_protease"/>
    <property type="match status" value="1"/>
</dbReference>
<evidence type="ECO:0000259" key="4">
    <source>
        <dbReference type="SMART" id="SM00382"/>
    </source>
</evidence>
<proteinExistence type="inferred from homology"/>
<dbReference type="GO" id="GO:0005524">
    <property type="term" value="F:ATP binding"/>
    <property type="evidence" value="ECO:0007669"/>
    <property type="project" value="UniProtKB-KW"/>
</dbReference>
<evidence type="ECO:0000313" key="5">
    <source>
        <dbReference type="EMBL" id="REC40217.1"/>
    </source>
</evidence>
<gene>
    <name evidence="5" type="ORF">DRF68_20410</name>
</gene>
<keyword evidence="6" id="KW-1185">Reference proteome</keyword>
<organism evidence="5 6">
    <name type="scientific">Candidatus Chryseobacterium massiliense</name>
    <dbReference type="NCBI Taxonomy" id="204089"/>
    <lineage>
        <taxon>Bacteria</taxon>
        <taxon>Pseudomonadati</taxon>
        <taxon>Bacteroidota</taxon>
        <taxon>Flavobacteriia</taxon>
        <taxon>Flavobacteriales</taxon>
        <taxon>Weeksellaceae</taxon>
        <taxon>Chryseobacterium group</taxon>
        <taxon>Chryseobacterium</taxon>
    </lineage>
</organism>
<evidence type="ECO:0000256" key="3">
    <source>
        <dbReference type="ARBA" id="ARBA00022840"/>
    </source>
</evidence>
<dbReference type="SMART" id="SM00382">
    <property type="entry name" value="AAA"/>
    <property type="match status" value="1"/>
</dbReference>
<dbReference type="InterPro" id="IPR003959">
    <property type="entry name" value="ATPase_AAA_core"/>
</dbReference>
<dbReference type="InterPro" id="IPR027417">
    <property type="entry name" value="P-loop_NTPase"/>
</dbReference>
<dbReference type="AlphaFoldDB" id="A0A3D9AGH0"/>
<dbReference type="InterPro" id="IPR050221">
    <property type="entry name" value="26S_Proteasome_ATPase"/>
</dbReference>
<evidence type="ECO:0000256" key="2">
    <source>
        <dbReference type="ARBA" id="ARBA00022741"/>
    </source>
</evidence>
<feature type="domain" description="AAA+ ATPase" evidence="4">
    <location>
        <begin position="229"/>
        <end position="361"/>
    </location>
</feature>
<protein>
    <submittedName>
        <fullName evidence="5">ATP-binding protein</fullName>
    </submittedName>
</protein>
<evidence type="ECO:0000313" key="6">
    <source>
        <dbReference type="Proteomes" id="UP000256924"/>
    </source>
</evidence>
<dbReference type="Gene3D" id="3.40.50.300">
    <property type="entry name" value="P-loop containing nucleotide triphosphate hydrolases"/>
    <property type="match status" value="1"/>
</dbReference>
<dbReference type="Proteomes" id="UP000256924">
    <property type="component" value="Unassembled WGS sequence"/>
</dbReference>
<keyword evidence="3 5" id="KW-0067">ATP-binding</keyword>
<evidence type="ECO:0000256" key="1">
    <source>
        <dbReference type="ARBA" id="ARBA00006914"/>
    </source>
</evidence>
<dbReference type="PANTHER" id="PTHR23073">
    <property type="entry name" value="26S PROTEASOME REGULATORY SUBUNIT"/>
    <property type="match status" value="1"/>
</dbReference>
<name>A0A3D9AGH0_9FLAO</name>
<dbReference type="SUPFAM" id="SSF52540">
    <property type="entry name" value="P-loop containing nucleoside triphosphate hydrolases"/>
    <property type="match status" value="1"/>
</dbReference>
<dbReference type="EMBL" id="QNVU01000084">
    <property type="protein sequence ID" value="REC40217.1"/>
    <property type="molecule type" value="Genomic_DNA"/>
</dbReference>
<accession>A0A3D9AGH0</accession>
<dbReference type="InterPro" id="IPR003593">
    <property type="entry name" value="AAA+_ATPase"/>
</dbReference>
<sequence>MTKMQPTQLQNLFNYLENVITWRVNHPEEDFSAVPEFNPEDYKNIHLGNYISEKQLTHQEIVILLMALLPRLEPALLKRVYLEFPSSPLFDFCSVNDNGRLFNPTVQAVQYILGGESISERLKALDYFAQTSLLVKEELLVFSGSSKENFSVNSLLSVPQDAFEVLMFGMELLPKMSNDFPAEQLHTERTWADLILPQTTLEELQGIEAWYNSSRILMEDWGMQKKLKPGFRVLFYGDPGTGKTLAASLLGKYTKRPVFRVDVSMLVSKYIGETEKQLAKLFDKAENKNWILFFDEADAIFGKRTSVRDAHDKYANQEVSYLLQRIETFSGLIILASNFKNNMDKAFTRRFHSCIKFNNPGYEERLRIWQHNLPQQLDLGDINLEQVSRRYELTGSNIMNIIQDVCLKVISSEESGYRANSEMLLESIRKEYLKEDKIFS</sequence>
<keyword evidence="2" id="KW-0547">Nucleotide-binding</keyword>
<comment type="similarity">
    <text evidence="1">Belongs to the AAA ATPase family.</text>
</comment>
<dbReference type="GO" id="GO:0016887">
    <property type="term" value="F:ATP hydrolysis activity"/>
    <property type="evidence" value="ECO:0007669"/>
    <property type="project" value="InterPro"/>
</dbReference>
<dbReference type="Pfam" id="PF00004">
    <property type="entry name" value="AAA"/>
    <property type="match status" value="1"/>
</dbReference>